<dbReference type="VEuPathDB" id="VectorBase:ISCW008398"/>
<name>B7PX59_IXOSC</name>
<dbReference type="EnsemblMetazoa" id="ISCW008398-RA">
    <property type="protein sequence ID" value="ISCW008398-PA"/>
    <property type="gene ID" value="ISCW008398"/>
</dbReference>
<proteinExistence type="predicted"/>
<reference evidence="2 4" key="1">
    <citation type="submission" date="2008-03" db="EMBL/GenBank/DDBJ databases">
        <title>Annotation of Ixodes scapularis.</title>
        <authorList>
            <consortium name="Ixodes scapularis Genome Project Consortium"/>
            <person name="Caler E."/>
            <person name="Hannick L.I."/>
            <person name="Bidwell S."/>
            <person name="Joardar V."/>
            <person name="Thiagarajan M."/>
            <person name="Amedeo P."/>
            <person name="Galinsky K.J."/>
            <person name="Schobel S."/>
            <person name="Inman J."/>
            <person name="Hostetler J."/>
            <person name="Miller J."/>
            <person name="Hammond M."/>
            <person name="Megy K."/>
            <person name="Lawson D."/>
            <person name="Kodira C."/>
            <person name="Sutton G."/>
            <person name="Meyer J."/>
            <person name="Hill C.A."/>
            <person name="Birren B."/>
            <person name="Nene V."/>
            <person name="Collins F."/>
            <person name="Alarcon-Chaidez F."/>
            <person name="Wikel S."/>
            <person name="Strausberg R."/>
        </authorList>
    </citation>
    <scope>NUCLEOTIDE SEQUENCE [LARGE SCALE GENOMIC DNA]</scope>
    <source>
        <strain evidence="4">Wikel</strain>
        <strain evidence="2">Wikel colony</strain>
    </source>
</reference>
<protein>
    <submittedName>
        <fullName evidence="2 3">Uncharacterized protein</fullName>
    </submittedName>
</protein>
<dbReference type="AlphaFoldDB" id="B7PX59"/>
<accession>B7PX59</accession>
<gene>
    <name evidence="2" type="ORF">IscW_ISCW008398</name>
</gene>
<dbReference type="InParanoid" id="B7PX59"/>
<dbReference type="VEuPathDB" id="VectorBase:ISCI008398"/>
<evidence type="ECO:0000313" key="4">
    <source>
        <dbReference type="Proteomes" id="UP000001555"/>
    </source>
</evidence>
<dbReference type="Proteomes" id="UP000001555">
    <property type="component" value="Unassembled WGS sequence"/>
</dbReference>
<evidence type="ECO:0000313" key="3">
    <source>
        <dbReference type="EnsemblMetazoa" id="ISCW008398-PA"/>
    </source>
</evidence>
<keyword evidence="4" id="KW-1185">Reference proteome</keyword>
<sequence length="123" mass="13666">MYTQLSTHACVCESKHCCLFLSVLYGSPVVKPPRHRRVSQFTNGSSDVSSGGSFKQNASQHTLTHHTVAHACTVNEDGDTGGNLWYKSVKLKNSKKRPEASLWVINCEHRRRSSGEPPSEVRL</sequence>
<dbReference type="HOGENOM" id="CLU_2017759_0_0_1"/>
<feature type="region of interest" description="Disordered" evidence="1">
    <location>
        <begin position="40"/>
        <end position="60"/>
    </location>
</feature>
<dbReference type="EMBL" id="ABJB011036598">
    <property type="status" value="NOT_ANNOTATED_CDS"/>
    <property type="molecule type" value="Genomic_DNA"/>
</dbReference>
<evidence type="ECO:0000256" key="1">
    <source>
        <dbReference type="SAM" id="MobiDB-lite"/>
    </source>
</evidence>
<organism>
    <name type="scientific">Ixodes scapularis</name>
    <name type="common">Black-legged tick</name>
    <name type="synonym">Deer tick</name>
    <dbReference type="NCBI Taxonomy" id="6945"/>
    <lineage>
        <taxon>Eukaryota</taxon>
        <taxon>Metazoa</taxon>
        <taxon>Ecdysozoa</taxon>
        <taxon>Arthropoda</taxon>
        <taxon>Chelicerata</taxon>
        <taxon>Arachnida</taxon>
        <taxon>Acari</taxon>
        <taxon>Parasitiformes</taxon>
        <taxon>Ixodida</taxon>
        <taxon>Ixodoidea</taxon>
        <taxon>Ixodidae</taxon>
        <taxon>Ixodinae</taxon>
        <taxon>Ixodes</taxon>
    </lineage>
</organism>
<dbReference type="PaxDb" id="6945-B7PX59"/>
<dbReference type="EMBL" id="DS811793">
    <property type="protein sequence ID" value="EEC11181.1"/>
    <property type="molecule type" value="Genomic_DNA"/>
</dbReference>
<evidence type="ECO:0000313" key="2">
    <source>
        <dbReference type="EMBL" id="EEC11181.1"/>
    </source>
</evidence>
<reference evidence="3" key="2">
    <citation type="submission" date="2020-05" db="UniProtKB">
        <authorList>
            <consortium name="EnsemblMetazoa"/>
        </authorList>
    </citation>
    <scope>IDENTIFICATION</scope>
    <source>
        <strain evidence="3">wikel</strain>
    </source>
</reference>